<keyword evidence="5 9" id="KW-0560">Oxidoreductase</keyword>
<dbReference type="InterPro" id="IPR049948">
    <property type="entry name" value="Cu_Am_ox_TPQ-bd"/>
</dbReference>
<comment type="caution">
    <text evidence="14">The sequence shown here is derived from an EMBL/GenBank/DDBJ whole genome shotgun (WGS) entry which is preliminary data.</text>
</comment>
<dbReference type="SUPFAM" id="SSF49998">
    <property type="entry name" value="Amine oxidase catalytic domain"/>
    <property type="match status" value="1"/>
</dbReference>
<dbReference type="EMBL" id="MU839008">
    <property type="protein sequence ID" value="KAK1767330.1"/>
    <property type="molecule type" value="Genomic_DNA"/>
</dbReference>
<keyword evidence="3 9" id="KW-0479">Metal-binding</keyword>
<dbReference type="SUPFAM" id="SSF54416">
    <property type="entry name" value="Amine oxidase N-terminal region"/>
    <property type="match status" value="2"/>
</dbReference>
<dbReference type="AlphaFoldDB" id="A0AAJ0BZF2"/>
<keyword evidence="15" id="KW-1185">Reference proteome</keyword>
<dbReference type="InterPro" id="IPR036460">
    <property type="entry name" value="Cu_amine_oxidase_C_sf"/>
</dbReference>
<evidence type="ECO:0000313" key="15">
    <source>
        <dbReference type="Proteomes" id="UP001244011"/>
    </source>
</evidence>
<evidence type="ECO:0000256" key="2">
    <source>
        <dbReference type="ARBA" id="ARBA00007983"/>
    </source>
</evidence>
<protein>
    <recommendedName>
        <fullName evidence="9">Amine oxidase</fullName>
        <ecNumber evidence="9">1.4.3.-</ecNumber>
    </recommendedName>
</protein>
<dbReference type="InterPro" id="IPR015798">
    <property type="entry name" value="Cu_amine_oxidase_C"/>
</dbReference>
<dbReference type="GO" id="GO:0048038">
    <property type="term" value="F:quinone binding"/>
    <property type="evidence" value="ECO:0007669"/>
    <property type="project" value="InterPro"/>
</dbReference>
<keyword evidence="11" id="KW-0812">Transmembrane</keyword>
<comment type="similarity">
    <text evidence="2 9">Belongs to the copper/topaquinone oxidase family.</text>
</comment>
<evidence type="ECO:0000259" key="13">
    <source>
        <dbReference type="Pfam" id="PF02727"/>
    </source>
</evidence>
<dbReference type="EC" id="1.4.3.-" evidence="9"/>
<dbReference type="InterPro" id="IPR015800">
    <property type="entry name" value="Cu_amine_oxidase_N2"/>
</dbReference>
<feature type="domain" description="Copper amine oxidase N2-terminal" evidence="13">
    <location>
        <begin position="287"/>
        <end position="375"/>
    </location>
</feature>
<sequence length="935" mass="101955">MGIIRKTLYTGVLTGASLVGYLGLSTTLTCPLPRDDPLWSSKAFAKHNKYRNPSTQDIVTKTIPLDKINPELLQHEGDLAVEFCRGVWSSLGYRVQRAYLARKYQGPATSDQLWTVDQLSSSTYEPGTKITDHFEVVEKTPTEITVRCGDSPRNPGPRDSDGLFIISAEIDRERGEAVLGLKSCFYTSARKVEGIASPMPAWMEALHAWYSRLWLATDAAQRRFQSATSPCGHFRLVQPRPEICQVMLVQAMTIQPRVQSVGGDVNAGVNSINSAKGTKGPATYPSHPLGPLSGVEITQSSRLVTESWPEGTLFQFKSVKLREPAKKELVPYLTAERAGGSLPSIDRRADVLYYIRNTDKLHEAIVNLTQGKVESNILLGPHQHANGDGEEIIAIEKALLADPGVLAEIAKLELPEGAVVVADPWIYGSDGCFLYMRDPNNPTEPDNTITMEIIRIDILPTGLDEKVKPLGPWQPVGPNEYIPEANTLRTDLKPLHVVQPEGASFTKWDFKVGFNQREGMVLYDVHYDNKPLFYRLSLSDMAIPYADPRHPFHRKQAFDLGDAGAGIMANNLELGCDCLGSIYYIDGVVSDSSGGPLAMPNVICVHEQDAGIAWKHTNYRTGRACVARSRELVLQTILTVSNYEYVLQFVFNTAADLAYEVRATGILSTQPVDLALTRTPHPYGTVVHPGVLAGYHQHFFSLRVDPMIAGHGNAVVYDDAVPLPRDPVLNPHGVGYGVARTTIETSGGYDRDASRGRTFKIVNPAVANAVNGAAVGYSVVAPAMQPMLADAESFHSRRAEFADRAVYVTRHADGELFAGGTYTNQSRGGDGVRGWAGRRDSLAAGDPVVWVQFAIGHVPRVEDFPVMPCETVRVAFRPANFFDRNPAIDVPPSTQAVNCSVALNGAMEGMSLGGKGGKEEGERGLPGVCTGHALE</sequence>
<dbReference type="GO" id="GO:0005507">
    <property type="term" value="F:copper ion binding"/>
    <property type="evidence" value="ECO:0007669"/>
    <property type="project" value="InterPro"/>
</dbReference>
<evidence type="ECO:0000313" key="14">
    <source>
        <dbReference type="EMBL" id="KAK1767330.1"/>
    </source>
</evidence>
<keyword evidence="11" id="KW-0472">Membrane</keyword>
<keyword evidence="4 7" id="KW-0801">TPQ</keyword>
<evidence type="ECO:0000256" key="11">
    <source>
        <dbReference type="SAM" id="Phobius"/>
    </source>
</evidence>
<keyword evidence="6 9" id="KW-0186">Copper</keyword>
<feature type="region of interest" description="Disordered" evidence="10">
    <location>
        <begin position="913"/>
        <end position="935"/>
    </location>
</feature>
<accession>A0AAJ0BZF2</accession>
<dbReference type="PANTHER" id="PTHR10638:SF33">
    <property type="entry name" value="AMINE OXIDASE"/>
    <property type="match status" value="1"/>
</dbReference>
<comment type="cofactor">
    <cofactor evidence="1">
        <name>Cu cation</name>
        <dbReference type="ChEBI" id="CHEBI:23378"/>
    </cofactor>
</comment>
<evidence type="ECO:0000256" key="8">
    <source>
        <dbReference type="PIRSR" id="PIRSR600269-51"/>
    </source>
</evidence>
<dbReference type="InterPro" id="IPR016182">
    <property type="entry name" value="Cu_amine_oxidase_N-reg"/>
</dbReference>
<reference evidence="14" key="1">
    <citation type="submission" date="2023-06" db="EMBL/GenBank/DDBJ databases">
        <title>Genome-scale phylogeny and comparative genomics of the fungal order Sordariales.</title>
        <authorList>
            <consortium name="Lawrence Berkeley National Laboratory"/>
            <person name="Hensen N."/>
            <person name="Bonometti L."/>
            <person name="Westerberg I."/>
            <person name="Brannstrom I.O."/>
            <person name="Guillou S."/>
            <person name="Cros-Aarteil S."/>
            <person name="Calhoun S."/>
            <person name="Haridas S."/>
            <person name="Kuo A."/>
            <person name="Mondo S."/>
            <person name="Pangilinan J."/>
            <person name="Riley R."/>
            <person name="Labutti K."/>
            <person name="Andreopoulos B."/>
            <person name="Lipzen A."/>
            <person name="Chen C."/>
            <person name="Yanf M."/>
            <person name="Daum C."/>
            <person name="Ng V."/>
            <person name="Clum A."/>
            <person name="Steindorff A."/>
            <person name="Ohm R."/>
            <person name="Martin F."/>
            <person name="Silar P."/>
            <person name="Natvig D."/>
            <person name="Lalanne C."/>
            <person name="Gautier V."/>
            <person name="Ament-Velasquez S.L."/>
            <person name="Kruys A."/>
            <person name="Hutchinson M.I."/>
            <person name="Powell A.J."/>
            <person name="Barry K."/>
            <person name="Miller A.N."/>
            <person name="Grigoriev I.V."/>
            <person name="Debuchy R."/>
            <person name="Gladieux P."/>
            <person name="Thoren M.H."/>
            <person name="Johannesson H."/>
        </authorList>
    </citation>
    <scope>NUCLEOTIDE SEQUENCE</scope>
    <source>
        <strain evidence="14">8032-3</strain>
    </source>
</reference>
<dbReference type="RefSeq" id="XP_060283543.1">
    <property type="nucleotide sequence ID" value="XM_060431040.1"/>
</dbReference>
<dbReference type="PROSITE" id="PS01164">
    <property type="entry name" value="COPPER_AMINE_OXID_1"/>
    <property type="match status" value="1"/>
</dbReference>
<dbReference type="GO" id="GO:0008131">
    <property type="term" value="F:primary methylamine oxidase activity"/>
    <property type="evidence" value="ECO:0007669"/>
    <property type="project" value="InterPro"/>
</dbReference>
<organism evidence="14 15">
    <name type="scientific">Phialemonium atrogriseum</name>
    <dbReference type="NCBI Taxonomy" id="1093897"/>
    <lineage>
        <taxon>Eukaryota</taxon>
        <taxon>Fungi</taxon>
        <taxon>Dikarya</taxon>
        <taxon>Ascomycota</taxon>
        <taxon>Pezizomycotina</taxon>
        <taxon>Sordariomycetes</taxon>
        <taxon>Sordariomycetidae</taxon>
        <taxon>Cephalothecales</taxon>
        <taxon>Cephalothecaceae</taxon>
        <taxon>Phialemonium</taxon>
    </lineage>
</organism>
<feature type="transmembrane region" description="Helical" evidence="11">
    <location>
        <begin position="7"/>
        <end position="24"/>
    </location>
</feature>
<dbReference type="PANTHER" id="PTHR10638">
    <property type="entry name" value="COPPER AMINE OXIDASE"/>
    <property type="match status" value="1"/>
</dbReference>
<evidence type="ECO:0000256" key="1">
    <source>
        <dbReference type="ARBA" id="ARBA00001935"/>
    </source>
</evidence>
<feature type="active site" description="Proton acceptor" evidence="7">
    <location>
        <position position="559"/>
    </location>
</feature>
<dbReference type="GeneID" id="85314227"/>
<keyword evidence="11" id="KW-1133">Transmembrane helix</keyword>
<dbReference type="Gene3D" id="3.10.450.40">
    <property type="match status" value="2"/>
</dbReference>
<evidence type="ECO:0000256" key="9">
    <source>
        <dbReference type="RuleBase" id="RU000672"/>
    </source>
</evidence>
<feature type="modified residue" description="2',4',5'-topaquinone" evidence="8">
    <location>
        <position position="643"/>
    </location>
</feature>
<evidence type="ECO:0000256" key="3">
    <source>
        <dbReference type="ARBA" id="ARBA00022723"/>
    </source>
</evidence>
<name>A0AAJ0BZF2_9PEZI</name>
<dbReference type="GO" id="GO:0009308">
    <property type="term" value="P:amine metabolic process"/>
    <property type="evidence" value="ECO:0007669"/>
    <property type="project" value="UniProtKB-UniRule"/>
</dbReference>
<feature type="active site" description="Schiff-base intermediate with substrate; via topaquinone" evidence="7">
    <location>
        <position position="643"/>
    </location>
</feature>
<evidence type="ECO:0000259" key="12">
    <source>
        <dbReference type="Pfam" id="PF01179"/>
    </source>
</evidence>
<dbReference type="InterPro" id="IPR000269">
    <property type="entry name" value="Cu_amine_oxidase"/>
</dbReference>
<dbReference type="Proteomes" id="UP001244011">
    <property type="component" value="Unassembled WGS sequence"/>
</dbReference>
<evidence type="ECO:0000256" key="4">
    <source>
        <dbReference type="ARBA" id="ARBA00022772"/>
    </source>
</evidence>
<evidence type="ECO:0000256" key="7">
    <source>
        <dbReference type="PIRSR" id="PIRSR600269-50"/>
    </source>
</evidence>
<comment type="cofactor">
    <cofactor evidence="9">
        <name>Cu cation</name>
        <dbReference type="ChEBI" id="CHEBI:23378"/>
    </cofactor>
    <text evidence="9">Contains 1 topaquinone per subunit.</text>
</comment>
<dbReference type="Pfam" id="PF01179">
    <property type="entry name" value="Cu_amine_oxid"/>
    <property type="match status" value="1"/>
</dbReference>
<gene>
    <name evidence="14" type="ORF">QBC33DRAFT_578156</name>
</gene>
<feature type="domain" description="Copper amine oxidase catalytic" evidence="12">
    <location>
        <begin position="499"/>
        <end position="888"/>
    </location>
</feature>
<evidence type="ECO:0000256" key="5">
    <source>
        <dbReference type="ARBA" id="ARBA00023002"/>
    </source>
</evidence>
<evidence type="ECO:0000256" key="6">
    <source>
        <dbReference type="ARBA" id="ARBA00023008"/>
    </source>
</evidence>
<dbReference type="Gene3D" id="2.70.98.20">
    <property type="entry name" value="Copper amine oxidase, catalytic domain"/>
    <property type="match status" value="1"/>
</dbReference>
<proteinExistence type="inferred from homology"/>
<comment type="PTM">
    <text evidence="8 9">Topaquinone (TPQ) is generated by copper-dependent autoxidation of a specific tyrosyl residue.</text>
</comment>
<evidence type="ECO:0000256" key="10">
    <source>
        <dbReference type="SAM" id="MobiDB-lite"/>
    </source>
</evidence>
<dbReference type="Pfam" id="PF02727">
    <property type="entry name" value="Cu_amine_oxidN2"/>
    <property type="match status" value="1"/>
</dbReference>